<evidence type="ECO:0000313" key="10">
    <source>
        <dbReference type="EMBL" id="GAA2041587.1"/>
    </source>
</evidence>
<organism evidence="10 11">
    <name type="scientific">Catenulispora yoronensis</name>
    <dbReference type="NCBI Taxonomy" id="450799"/>
    <lineage>
        <taxon>Bacteria</taxon>
        <taxon>Bacillati</taxon>
        <taxon>Actinomycetota</taxon>
        <taxon>Actinomycetes</taxon>
        <taxon>Catenulisporales</taxon>
        <taxon>Catenulisporaceae</taxon>
        <taxon>Catenulispora</taxon>
    </lineage>
</organism>
<feature type="compositionally biased region" description="Polar residues" evidence="7">
    <location>
        <begin position="186"/>
        <end position="195"/>
    </location>
</feature>
<comment type="caution">
    <text evidence="10">The sequence shown here is derived from an EMBL/GenBank/DDBJ whole genome shotgun (WGS) entry which is preliminary data.</text>
</comment>
<evidence type="ECO:0000256" key="5">
    <source>
        <dbReference type="ARBA" id="ARBA00023136"/>
    </source>
</evidence>
<reference evidence="10 11" key="1">
    <citation type="journal article" date="2019" name="Int. J. Syst. Evol. Microbiol.">
        <title>The Global Catalogue of Microorganisms (GCM) 10K type strain sequencing project: providing services to taxonomists for standard genome sequencing and annotation.</title>
        <authorList>
            <consortium name="The Broad Institute Genomics Platform"/>
            <consortium name="The Broad Institute Genome Sequencing Center for Infectious Disease"/>
            <person name="Wu L."/>
            <person name="Ma J."/>
        </authorList>
    </citation>
    <scope>NUCLEOTIDE SEQUENCE [LARGE SCALE GENOMIC DNA]</scope>
    <source>
        <strain evidence="10 11">JCM 16014</strain>
    </source>
</reference>
<feature type="transmembrane region" description="Helical" evidence="8">
    <location>
        <begin position="443"/>
        <end position="469"/>
    </location>
</feature>
<evidence type="ECO:0000256" key="6">
    <source>
        <dbReference type="ARBA" id="ARBA00038076"/>
    </source>
</evidence>
<keyword evidence="2" id="KW-1003">Cell membrane</keyword>
<dbReference type="EMBL" id="BAAAQN010000031">
    <property type="protein sequence ID" value="GAA2041587.1"/>
    <property type="molecule type" value="Genomic_DNA"/>
</dbReference>
<protein>
    <submittedName>
        <fullName evidence="10">ABC transporter permease</fullName>
    </submittedName>
</protein>
<keyword evidence="4 8" id="KW-1133">Transmembrane helix</keyword>
<feature type="transmembrane region" description="Helical" evidence="8">
    <location>
        <begin position="490"/>
        <end position="508"/>
    </location>
</feature>
<evidence type="ECO:0000313" key="11">
    <source>
        <dbReference type="Proteomes" id="UP001500751"/>
    </source>
</evidence>
<evidence type="ECO:0000256" key="2">
    <source>
        <dbReference type="ARBA" id="ARBA00022475"/>
    </source>
</evidence>
<feature type="transmembrane region" description="Helical" evidence="8">
    <location>
        <begin position="1123"/>
        <end position="1153"/>
    </location>
</feature>
<feature type="transmembrane region" description="Helical" evidence="8">
    <location>
        <begin position="1173"/>
        <end position="1198"/>
    </location>
</feature>
<feature type="transmembrane region" description="Helical" evidence="8">
    <location>
        <begin position="20"/>
        <end position="43"/>
    </location>
</feature>
<gene>
    <name evidence="10" type="ORF">GCM10009839_50090</name>
</gene>
<evidence type="ECO:0000256" key="4">
    <source>
        <dbReference type="ARBA" id="ARBA00022989"/>
    </source>
</evidence>
<keyword evidence="11" id="KW-1185">Reference proteome</keyword>
<dbReference type="PANTHER" id="PTHR30572:SF4">
    <property type="entry name" value="ABC TRANSPORTER PERMEASE YTRF"/>
    <property type="match status" value="1"/>
</dbReference>
<feature type="region of interest" description="Disordered" evidence="7">
    <location>
        <begin position="142"/>
        <end position="198"/>
    </location>
</feature>
<proteinExistence type="inferred from homology"/>
<dbReference type="Proteomes" id="UP001500751">
    <property type="component" value="Unassembled WGS sequence"/>
</dbReference>
<evidence type="ECO:0000256" key="7">
    <source>
        <dbReference type="SAM" id="MobiDB-lite"/>
    </source>
</evidence>
<evidence type="ECO:0000256" key="8">
    <source>
        <dbReference type="SAM" id="Phobius"/>
    </source>
</evidence>
<sequence length="1216" mass="122420">MRRDIRRALRHATHQSRTGLPATLVATAAALVFATLGTFVTALTRSEPAAVLHAAQPADRVMRYLGSYRADMGTQDAAVADAARRFLGDVPGTVYRIDASRPLAVAGEGAAGGAAEPFSDGAVAIASADIAGHATLTAGRWPAAPNSAASSSNAANSAAPSSAASSSAAPSSAASNSAAPNSNPNTQSTAKSSGTPAPVEIALPDAFAGAHHLRPGATLTLAPPAQLTDPGAARTVTVVGTYHPDSTAFWQALPPAALPQTALRPAQVLAVDPAALAFPDGLGQAGTVTWIVDPHLDGLSPDRLASLATRADDAIVHQDARALAGAAPISPPVIVSSALPAQRVVARRATLAGQAELAVPVGVLILLAGTAMVRAARTVAARRRADLALARGRGAGPAKLLAAAGLEWLALAVPLLAVVPVLAPLGARLLGAATHVRGLVHPSATALAVLITALVAVVQAALAVAATWTDAVERAPGSALRRRGARVARFQRAGTDLVLAAVAAWGLIQLHQYRSPLASRISSRTSSGASSSSAGGADSLDPVLIVVPALVAGALAILAMRLLPLLTRPLDRQARRRRGMTGAFGMWQVSRRTSRLTGALLLMVMAISVGALALTATAMRTHNADDQAAFGVGADVRVDSGSLPPAGRRAAYISVPGVTAATPLWSTPATTADGSQTATTLIGVDPHSVGTVMAFGPGTASPAARTALTHLGGAPLGGLPLPGRPVRLTVAMTTAVTDGALPSESKFELTLADADGLTVTRAVPLTANGDVTFDLSDAGTLAYPLRVTNVSAVVPESKTVHRVQIDIHAIAGTDVHGAATDAAAAPADGRAWQVTATQPGMPGDGAHGVECPDPVQQPQPGTEGGGMLCQVTAPPDVLFTLAFLTPGITLPVHDGTTAAPGTTAPGDTAPGATDTDEATVLRLHGALTVAAVLPQPLADGLPPALPAVVNQDLLTKTGARVGDTIALTPDDATVSHQLPIAFEAAPQLKVHITGVVVAIPGRPAGPAALLDLATLADQLPGLGVTVPTDVTWLLKTAPGSESGISHTFATHPDLGTPLLANTATTALRHDVFRAGSAALFTACVILAPLFALLGFAMDTVISIRERSRGFAALRAFGARRRELASALLIEQGVIATLALLAGTTIGALVAAITEPLLATSTTGAPPQPAMAVLIPWLRTAALGLGTVAALITALYAIARAAAALDLAKVLRAGDDI</sequence>
<dbReference type="RefSeq" id="WP_344668092.1">
    <property type="nucleotide sequence ID" value="NZ_BAAAQN010000031.1"/>
</dbReference>
<feature type="transmembrane region" description="Helical" evidence="8">
    <location>
        <begin position="357"/>
        <end position="379"/>
    </location>
</feature>
<feature type="region of interest" description="Disordered" evidence="7">
    <location>
        <begin position="894"/>
        <end position="914"/>
    </location>
</feature>
<comment type="similarity">
    <text evidence="6">Belongs to the ABC-4 integral membrane protein family.</text>
</comment>
<feature type="compositionally biased region" description="Low complexity" evidence="7">
    <location>
        <begin position="142"/>
        <end position="185"/>
    </location>
</feature>
<name>A0ABN2URS0_9ACTN</name>
<feature type="transmembrane region" description="Helical" evidence="8">
    <location>
        <begin position="1077"/>
        <end position="1103"/>
    </location>
</feature>
<dbReference type="PANTHER" id="PTHR30572">
    <property type="entry name" value="MEMBRANE COMPONENT OF TRANSPORTER-RELATED"/>
    <property type="match status" value="1"/>
</dbReference>
<feature type="domain" description="ABC3 transporter permease C-terminal" evidence="9">
    <location>
        <begin position="1085"/>
        <end position="1201"/>
    </location>
</feature>
<feature type="compositionally biased region" description="Low complexity" evidence="7">
    <location>
        <begin position="894"/>
        <end position="913"/>
    </location>
</feature>
<dbReference type="Pfam" id="PF02687">
    <property type="entry name" value="FtsX"/>
    <property type="match status" value="1"/>
</dbReference>
<dbReference type="InterPro" id="IPR050250">
    <property type="entry name" value="Macrolide_Exporter_MacB"/>
</dbReference>
<comment type="subcellular location">
    <subcellularLocation>
        <location evidence="1">Cell membrane</location>
        <topology evidence="1">Multi-pass membrane protein</topology>
    </subcellularLocation>
</comment>
<keyword evidence="3 8" id="KW-0812">Transmembrane</keyword>
<feature type="transmembrane region" description="Helical" evidence="8">
    <location>
        <begin position="543"/>
        <end position="567"/>
    </location>
</feature>
<dbReference type="InterPro" id="IPR003838">
    <property type="entry name" value="ABC3_permease_C"/>
</dbReference>
<accession>A0ABN2URS0</accession>
<feature type="transmembrane region" description="Helical" evidence="8">
    <location>
        <begin position="596"/>
        <end position="619"/>
    </location>
</feature>
<evidence type="ECO:0000259" key="9">
    <source>
        <dbReference type="Pfam" id="PF02687"/>
    </source>
</evidence>
<keyword evidence="5 8" id="KW-0472">Membrane</keyword>
<evidence type="ECO:0000256" key="3">
    <source>
        <dbReference type="ARBA" id="ARBA00022692"/>
    </source>
</evidence>
<evidence type="ECO:0000256" key="1">
    <source>
        <dbReference type="ARBA" id="ARBA00004651"/>
    </source>
</evidence>
<feature type="transmembrane region" description="Helical" evidence="8">
    <location>
        <begin position="400"/>
        <end position="423"/>
    </location>
</feature>